<dbReference type="Proteomes" id="UP001341281">
    <property type="component" value="Chromosome 07"/>
</dbReference>
<evidence type="ECO:0000259" key="2">
    <source>
        <dbReference type="PROSITE" id="PS50878"/>
    </source>
</evidence>
<feature type="compositionally biased region" description="Pro residues" evidence="1">
    <location>
        <begin position="36"/>
        <end position="54"/>
    </location>
</feature>
<dbReference type="InterPro" id="IPR043502">
    <property type="entry name" value="DNA/RNA_pol_sf"/>
</dbReference>
<dbReference type="InterPro" id="IPR026960">
    <property type="entry name" value="RVT-Znf"/>
</dbReference>
<keyword evidence="4" id="KW-1185">Reference proteome</keyword>
<evidence type="ECO:0000256" key="1">
    <source>
        <dbReference type="SAM" id="MobiDB-lite"/>
    </source>
</evidence>
<reference evidence="3 4" key="1">
    <citation type="submission" date="2024-02" db="EMBL/GenBank/DDBJ databases">
        <title>High-quality chromosome-scale genome assembly of Pensacola bahiagrass (Paspalum notatum Flugge var. saurae).</title>
        <authorList>
            <person name="Vega J.M."/>
            <person name="Podio M."/>
            <person name="Orjuela J."/>
            <person name="Siena L.A."/>
            <person name="Pessino S.C."/>
            <person name="Combes M.C."/>
            <person name="Mariac C."/>
            <person name="Albertini E."/>
            <person name="Pupilli F."/>
            <person name="Ortiz J.P.A."/>
            <person name="Leblanc O."/>
        </authorList>
    </citation>
    <scope>NUCLEOTIDE SEQUENCE [LARGE SCALE GENOMIC DNA]</scope>
    <source>
        <strain evidence="3">R1</strain>
        <tissue evidence="3">Leaf</tissue>
    </source>
</reference>
<organism evidence="3 4">
    <name type="scientific">Paspalum notatum var. saurae</name>
    <dbReference type="NCBI Taxonomy" id="547442"/>
    <lineage>
        <taxon>Eukaryota</taxon>
        <taxon>Viridiplantae</taxon>
        <taxon>Streptophyta</taxon>
        <taxon>Embryophyta</taxon>
        <taxon>Tracheophyta</taxon>
        <taxon>Spermatophyta</taxon>
        <taxon>Magnoliopsida</taxon>
        <taxon>Liliopsida</taxon>
        <taxon>Poales</taxon>
        <taxon>Poaceae</taxon>
        <taxon>PACMAD clade</taxon>
        <taxon>Panicoideae</taxon>
        <taxon>Andropogonodae</taxon>
        <taxon>Paspaleae</taxon>
        <taxon>Paspalinae</taxon>
        <taxon>Paspalum</taxon>
    </lineage>
</organism>
<dbReference type="PROSITE" id="PS50878">
    <property type="entry name" value="RT_POL"/>
    <property type="match status" value="1"/>
</dbReference>
<dbReference type="CDD" id="cd01650">
    <property type="entry name" value="RT_nLTR_like"/>
    <property type="match status" value="1"/>
</dbReference>
<accession>A0AAQ3U914</accession>
<name>A0AAQ3U914_PASNO</name>
<dbReference type="InterPro" id="IPR000477">
    <property type="entry name" value="RT_dom"/>
</dbReference>
<evidence type="ECO:0000313" key="4">
    <source>
        <dbReference type="Proteomes" id="UP001341281"/>
    </source>
</evidence>
<sequence length="975" mass="109245">MSGFRARRRRTLPPGRPGGSTPVQAARPLGARPQATPRPPATPGFLVPRPPATPGDPAARHLARLAPRPPQPAMSVAPRCTARGGWRAQARTRIILASIPLGGTTVSPAASIPASAASPICRRLHVLPRPDVDGVSSFSDLTQARKVFDRMSNRQDEPFLQRLLSWKIPTISTNFGVQNRRPTSTAGSVSPSIYYEHKTPKKADVSTAEAQEDGRVITKHDEKERIVNEFYCNLLGENMDRDSTIDLNEVHVPSYDLTELEAPFSEEEVWRTINSLPSDKAPGPDGFIGKFYKSCWQIIKVEIMAAVSAIWSRKMRNFEQLNSAYITLLPKKEGATNVKDFRPISLVHSFAKLITKLLANRLAGRLDQMVSPNQSAFIKGRFIQDNFMLVQQTARFLHQQKQARLLLKLDITKAFDSVSWPFLLEIMKHLGFGPVWCDIISGLLATASTQVLINGSPGERIVHRRGLRQGDPLSPMLFILVMDVLCYMIKKASDEGLLQSLARRALQHRISLYADDVVIFLRPSASDISITLDILKLFGEASGLRTNMHKSNVFPIQCSEEDTTFKQDHLPCQVAEFPCKYIGVPLSLKKLTKQQIQPIIDRIADQLPGWKADLLTKAGRRILVQFVLTSMLVYLTMAMDLPLWALKAIDKIRRGFLWRGRRDVKGGHCLLAWPKVTRPLELGVKAFFEVAIVSEVGNGKNTIFWTDKWVQGQSLAQLAPNLFGSITNKAKRRTVFEAATDLRWVQDIRGAITVPVLAEFFKIWDLLSNLVLQPEIEDTHRWQFSSSGVYSTKSAYGGFFIGAVQFGPWERIWKTWAPGKCKFFMWLVAHNRCWTANRLAKRGLPHPERCLLCDQAEETIDHLLISCVFARQAWYSILQQVGLQALSPQPENGSFDEWWASANLGISDQIKKGLNSVIVLGAWSIWNHRNRCVFNGIQPNLNEVLVLFRDELHLWSVAGARGISNLLALVPANGL</sequence>
<feature type="region of interest" description="Disordered" evidence="1">
    <location>
        <begin position="1"/>
        <end position="60"/>
    </location>
</feature>
<dbReference type="PANTHER" id="PTHR33116">
    <property type="entry name" value="REVERSE TRANSCRIPTASE ZINC-BINDING DOMAIN-CONTAINING PROTEIN-RELATED-RELATED"/>
    <property type="match status" value="1"/>
</dbReference>
<dbReference type="SUPFAM" id="SSF56672">
    <property type="entry name" value="DNA/RNA polymerases"/>
    <property type="match status" value="1"/>
</dbReference>
<dbReference type="AlphaFoldDB" id="A0AAQ3U914"/>
<protein>
    <recommendedName>
        <fullName evidence="2">Reverse transcriptase domain-containing protein</fullName>
    </recommendedName>
</protein>
<feature type="compositionally biased region" description="Basic residues" evidence="1">
    <location>
        <begin position="1"/>
        <end position="11"/>
    </location>
</feature>
<dbReference type="Pfam" id="PF13966">
    <property type="entry name" value="zf-RVT"/>
    <property type="match status" value="1"/>
</dbReference>
<dbReference type="EMBL" id="CP144751">
    <property type="protein sequence ID" value="WVZ85337.1"/>
    <property type="molecule type" value="Genomic_DNA"/>
</dbReference>
<feature type="domain" description="Reverse transcriptase" evidence="2">
    <location>
        <begin position="310"/>
        <end position="586"/>
    </location>
</feature>
<gene>
    <name evidence="3" type="ORF">U9M48_032277</name>
</gene>
<proteinExistence type="predicted"/>
<evidence type="ECO:0000313" key="3">
    <source>
        <dbReference type="EMBL" id="WVZ85337.1"/>
    </source>
</evidence>
<dbReference type="PANTHER" id="PTHR33116:SF78">
    <property type="entry name" value="OS12G0587133 PROTEIN"/>
    <property type="match status" value="1"/>
</dbReference>
<dbReference type="Pfam" id="PF00078">
    <property type="entry name" value="RVT_1"/>
    <property type="match status" value="1"/>
</dbReference>